<organism evidence="2 3">
    <name type="scientific">Symbiodinium natans</name>
    <dbReference type="NCBI Taxonomy" id="878477"/>
    <lineage>
        <taxon>Eukaryota</taxon>
        <taxon>Sar</taxon>
        <taxon>Alveolata</taxon>
        <taxon>Dinophyceae</taxon>
        <taxon>Suessiales</taxon>
        <taxon>Symbiodiniaceae</taxon>
        <taxon>Symbiodinium</taxon>
    </lineage>
</organism>
<feature type="transmembrane region" description="Helical" evidence="1">
    <location>
        <begin position="177"/>
        <end position="196"/>
    </location>
</feature>
<protein>
    <submittedName>
        <fullName evidence="2">Uncharacterized protein</fullName>
    </submittedName>
</protein>
<feature type="transmembrane region" description="Helical" evidence="1">
    <location>
        <begin position="113"/>
        <end position="131"/>
    </location>
</feature>
<gene>
    <name evidence="2" type="ORF">SNAT2548_LOCUS27190</name>
</gene>
<feature type="transmembrane region" description="Helical" evidence="1">
    <location>
        <begin position="51"/>
        <end position="71"/>
    </location>
</feature>
<dbReference type="OrthoDB" id="10410310at2759"/>
<feature type="transmembrane region" description="Helical" evidence="1">
    <location>
        <begin position="236"/>
        <end position="257"/>
    </location>
</feature>
<keyword evidence="3" id="KW-1185">Reference proteome</keyword>
<feature type="transmembrane region" description="Helical" evidence="1">
    <location>
        <begin position="314"/>
        <end position="338"/>
    </location>
</feature>
<feature type="transmembrane region" description="Helical" evidence="1">
    <location>
        <begin position="269"/>
        <end position="302"/>
    </location>
</feature>
<name>A0A812SP21_9DINO</name>
<keyword evidence="1" id="KW-1133">Transmembrane helix</keyword>
<comment type="caution">
    <text evidence="2">The sequence shown here is derived from an EMBL/GenBank/DDBJ whole genome shotgun (WGS) entry which is preliminary data.</text>
</comment>
<accession>A0A812SP21</accession>
<dbReference type="AlphaFoldDB" id="A0A812SP21"/>
<feature type="non-terminal residue" evidence="2">
    <location>
        <position position="1"/>
    </location>
</feature>
<evidence type="ECO:0000256" key="1">
    <source>
        <dbReference type="SAM" id="Phobius"/>
    </source>
</evidence>
<proteinExistence type="predicted"/>
<evidence type="ECO:0000313" key="3">
    <source>
        <dbReference type="Proteomes" id="UP000604046"/>
    </source>
</evidence>
<sequence length="345" mass="37226">YLAVDPGIVAEPPAPSALEEQLEALPTVNVNAIWDELLLKIENRRTAYDRWGTRILLFPLYGPLLLVVAYYGSGRLRRAARWLQKHPLVVEAAGYAGSFLLAARGRRTADVGLAYGGALAFAACHAASVQMRRPAGKPLLEQLRPSAGDAVLWLFLHAACWAALCVAHVAPWAGLAAMLLLLSALVMLLFDLGFAGDSGEDGDMWVGLWQISSTSAAASAAIFVVCCCLGSRLQAFAFGACCCGHFTLLLAMLLLGLGFSESYVRRQALALLVFLMGCGLGYVWDAPGLLNSALSFLLLWFLTKCLEGSWSNHFVALLALYAVGQLFYSCPELLLHALRAENLYT</sequence>
<keyword evidence="1" id="KW-0812">Transmembrane</keyword>
<dbReference type="EMBL" id="CAJNDS010002458">
    <property type="protein sequence ID" value="CAE7484562.1"/>
    <property type="molecule type" value="Genomic_DNA"/>
</dbReference>
<dbReference type="Proteomes" id="UP000604046">
    <property type="component" value="Unassembled WGS sequence"/>
</dbReference>
<feature type="transmembrane region" description="Helical" evidence="1">
    <location>
        <begin position="151"/>
        <end position="170"/>
    </location>
</feature>
<evidence type="ECO:0000313" key="2">
    <source>
        <dbReference type="EMBL" id="CAE7484562.1"/>
    </source>
</evidence>
<reference evidence="2" key="1">
    <citation type="submission" date="2021-02" db="EMBL/GenBank/DDBJ databases">
        <authorList>
            <person name="Dougan E. K."/>
            <person name="Rhodes N."/>
            <person name="Thang M."/>
            <person name="Chan C."/>
        </authorList>
    </citation>
    <scope>NUCLEOTIDE SEQUENCE</scope>
</reference>
<keyword evidence="1" id="KW-0472">Membrane</keyword>
<feature type="transmembrane region" description="Helical" evidence="1">
    <location>
        <begin position="208"/>
        <end position="229"/>
    </location>
</feature>